<feature type="compositionally biased region" description="Basic residues" evidence="1">
    <location>
        <begin position="26"/>
        <end position="47"/>
    </location>
</feature>
<comment type="caution">
    <text evidence="2">The sequence shown here is derived from an EMBL/GenBank/DDBJ whole genome shotgun (WGS) entry which is preliminary data.</text>
</comment>
<evidence type="ECO:0000256" key="1">
    <source>
        <dbReference type="SAM" id="MobiDB-lite"/>
    </source>
</evidence>
<name>A0A2K3LUL4_TRIPR</name>
<proteinExistence type="predicted"/>
<evidence type="ECO:0000313" key="3">
    <source>
        <dbReference type="Proteomes" id="UP000236291"/>
    </source>
</evidence>
<accession>A0A2K3LUL4</accession>
<organism evidence="2 3">
    <name type="scientific">Trifolium pratense</name>
    <name type="common">Red clover</name>
    <dbReference type="NCBI Taxonomy" id="57577"/>
    <lineage>
        <taxon>Eukaryota</taxon>
        <taxon>Viridiplantae</taxon>
        <taxon>Streptophyta</taxon>
        <taxon>Embryophyta</taxon>
        <taxon>Tracheophyta</taxon>
        <taxon>Spermatophyta</taxon>
        <taxon>Magnoliopsida</taxon>
        <taxon>eudicotyledons</taxon>
        <taxon>Gunneridae</taxon>
        <taxon>Pentapetalae</taxon>
        <taxon>rosids</taxon>
        <taxon>fabids</taxon>
        <taxon>Fabales</taxon>
        <taxon>Fabaceae</taxon>
        <taxon>Papilionoideae</taxon>
        <taxon>50 kb inversion clade</taxon>
        <taxon>NPAAA clade</taxon>
        <taxon>Hologalegina</taxon>
        <taxon>IRL clade</taxon>
        <taxon>Trifolieae</taxon>
        <taxon>Trifolium</taxon>
    </lineage>
</organism>
<protein>
    <submittedName>
        <fullName evidence="2">Uncharacterized protein</fullName>
    </submittedName>
</protein>
<sequence>MDSTTPSPTWKAIHGDRRCNGEIHGGRRCKGSGRKHVKTHREGRKRMEKGPKQSI</sequence>
<feature type="region of interest" description="Disordered" evidence="1">
    <location>
        <begin position="1"/>
        <end position="55"/>
    </location>
</feature>
<evidence type="ECO:0000313" key="2">
    <source>
        <dbReference type="EMBL" id="PNX82199.1"/>
    </source>
</evidence>
<reference evidence="2 3" key="2">
    <citation type="journal article" date="2017" name="Front. Plant Sci.">
        <title>Gene Classification and Mining of Molecular Markers Useful in Red Clover (Trifolium pratense) Breeding.</title>
        <authorList>
            <person name="Istvanek J."/>
            <person name="Dluhosova J."/>
            <person name="Dluhos P."/>
            <person name="Patkova L."/>
            <person name="Nedelnik J."/>
            <person name="Repkova J."/>
        </authorList>
    </citation>
    <scope>NUCLEOTIDE SEQUENCE [LARGE SCALE GENOMIC DNA]</scope>
    <source>
        <strain evidence="3">cv. Tatra</strain>
        <tissue evidence="2">Young leaves</tissue>
    </source>
</reference>
<dbReference type="Proteomes" id="UP000236291">
    <property type="component" value="Unassembled WGS sequence"/>
</dbReference>
<feature type="compositionally biased region" description="Basic and acidic residues" evidence="1">
    <location>
        <begin position="13"/>
        <end position="25"/>
    </location>
</feature>
<gene>
    <name evidence="2" type="ORF">L195_g038227</name>
</gene>
<dbReference type="EMBL" id="ASHM01041479">
    <property type="protein sequence ID" value="PNX82199.1"/>
    <property type="molecule type" value="Genomic_DNA"/>
</dbReference>
<dbReference type="AlphaFoldDB" id="A0A2K3LUL4"/>
<reference evidence="2 3" key="1">
    <citation type="journal article" date="2014" name="Am. J. Bot.">
        <title>Genome assembly and annotation for red clover (Trifolium pratense; Fabaceae).</title>
        <authorList>
            <person name="Istvanek J."/>
            <person name="Jaros M."/>
            <person name="Krenek A."/>
            <person name="Repkova J."/>
        </authorList>
    </citation>
    <scope>NUCLEOTIDE SEQUENCE [LARGE SCALE GENOMIC DNA]</scope>
    <source>
        <strain evidence="3">cv. Tatra</strain>
        <tissue evidence="2">Young leaves</tissue>
    </source>
</reference>